<evidence type="ECO:0000256" key="7">
    <source>
        <dbReference type="ARBA" id="ARBA00022833"/>
    </source>
</evidence>
<dbReference type="InterPro" id="IPR001930">
    <property type="entry name" value="Peptidase_M1"/>
</dbReference>
<dbReference type="SUPFAM" id="SSF63737">
    <property type="entry name" value="Leukotriene A4 hydrolase N-terminal domain"/>
    <property type="match status" value="1"/>
</dbReference>
<evidence type="ECO:0000313" key="11">
    <source>
        <dbReference type="EMBL" id="MPL74664.1"/>
    </source>
</evidence>
<dbReference type="CDD" id="cd09603">
    <property type="entry name" value="M1_APN_like"/>
    <property type="match status" value="1"/>
</dbReference>
<dbReference type="GO" id="GO:0043171">
    <property type="term" value="P:peptide catabolic process"/>
    <property type="evidence" value="ECO:0007669"/>
    <property type="project" value="TreeGrafter"/>
</dbReference>
<dbReference type="GO" id="GO:0006508">
    <property type="term" value="P:proteolysis"/>
    <property type="evidence" value="ECO:0007669"/>
    <property type="project" value="UniProtKB-KW"/>
</dbReference>
<dbReference type="PANTHER" id="PTHR11533:SF174">
    <property type="entry name" value="PUROMYCIN-SENSITIVE AMINOPEPTIDASE-RELATED"/>
    <property type="match status" value="1"/>
</dbReference>
<keyword evidence="7" id="KW-0862">Zinc</keyword>
<evidence type="ECO:0000256" key="4">
    <source>
        <dbReference type="ARBA" id="ARBA00022670"/>
    </source>
</evidence>
<keyword evidence="6" id="KW-0378">Hydrolase</keyword>
<dbReference type="InterPro" id="IPR027268">
    <property type="entry name" value="Peptidase_M4/M1_CTD_sf"/>
</dbReference>
<gene>
    <name evidence="11" type="ORF">SDC9_20481</name>
</gene>
<dbReference type="GO" id="GO:0042277">
    <property type="term" value="F:peptide binding"/>
    <property type="evidence" value="ECO:0007669"/>
    <property type="project" value="TreeGrafter"/>
</dbReference>
<dbReference type="Gene3D" id="1.10.390.10">
    <property type="entry name" value="Neutral Protease Domain 2"/>
    <property type="match status" value="1"/>
</dbReference>
<protein>
    <recommendedName>
        <fullName evidence="12">Membrane alanyl aminopeptidase</fullName>
    </recommendedName>
</protein>
<proteinExistence type="inferred from homology"/>
<evidence type="ECO:0000256" key="3">
    <source>
        <dbReference type="ARBA" id="ARBA00022438"/>
    </source>
</evidence>
<organism evidence="11">
    <name type="scientific">bioreactor metagenome</name>
    <dbReference type="NCBI Taxonomy" id="1076179"/>
    <lineage>
        <taxon>unclassified sequences</taxon>
        <taxon>metagenomes</taxon>
        <taxon>ecological metagenomes</taxon>
    </lineage>
</organism>
<feature type="domain" description="Secretion system C-terminal sorting" evidence="10">
    <location>
        <begin position="571"/>
        <end position="640"/>
    </location>
</feature>
<dbReference type="PANTHER" id="PTHR11533">
    <property type="entry name" value="PROTEASE M1 ZINC METALLOPROTEASE"/>
    <property type="match status" value="1"/>
</dbReference>
<dbReference type="GO" id="GO:0005615">
    <property type="term" value="C:extracellular space"/>
    <property type="evidence" value="ECO:0007669"/>
    <property type="project" value="TreeGrafter"/>
</dbReference>
<dbReference type="Pfam" id="PF01433">
    <property type="entry name" value="Peptidase_M1"/>
    <property type="match status" value="1"/>
</dbReference>
<evidence type="ECO:0000256" key="1">
    <source>
        <dbReference type="ARBA" id="ARBA00001947"/>
    </source>
</evidence>
<dbReference type="InterPro" id="IPR026444">
    <property type="entry name" value="Secre_tail"/>
</dbReference>
<keyword evidence="3" id="KW-0031">Aminopeptidase</keyword>
<dbReference type="InterPro" id="IPR050344">
    <property type="entry name" value="Peptidase_M1_aminopeptidases"/>
</dbReference>
<keyword evidence="5" id="KW-0479">Metal-binding</keyword>
<evidence type="ECO:0000256" key="8">
    <source>
        <dbReference type="ARBA" id="ARBA00023049"/>
    </source>
</evidence>
<dbReference type="NCBIfam" id="TIGR04183">
    <property type="entry name" value="Por_Secre_tail"/>
    <property type="match status" value="1"/>
</dbReference>
<sequence length="642" mass="72801">MKKYSIPVVVLSMFLCLGAGMGQAQVTIGSGVDHCCSKPTLLKRQVVDNREQQAWNYDVDYLRFILDIDPALEPIIGAVLTRLILTGEAANGLRMELSTALTVDSVRCNGAVTGFLHNGDYNLLISLPAEARKGEMLEVEVYYHGIPPSGEGFGSVGRGEHAGIPAFWTLSEPYGCRDWWPGKNDLTDKADSIDVIVRSPDIYRTASNGLLVKDEVNNHIRTCHWKHRYPIVPYLIAVAVTNYEVYDETAYPAGIPVLIQNYVYPEALAQTMQYTAQTAMIMELFSDLFGIYPFAVEKYGHAQFGWGGGMEHQTMSFMGRFDYEIIAHELAHQWFGNTITLNSWQDIWLNEGFATYLAGMSYQYFFDGYYWPFWKSQAIEYVTSEPGGSVFCEDTANVERLFSPRLSYYKGALLLHMLRWIMGDEAFFKACRNYLNDPELRYGFAGTGDLKAHLETMHGRDLTWFFDDWLYGEGFPSWHVRCTRLAGEDYEIELTQQQSHPSVEFFELPVAIQFRGGDRDTTIVFDHRYNNQSWMIYPGFIIDSVKLDPERWLVSAGNTFEPAGSPVSTNVYPNPAYDRLRVALTAEPEAVSVADLSGREIKLKYLREGSGLTFDLKDLAPGLYLLQIKNKEGLTVKKFVKR</sequence>
<dbReference type="GO" id="GO:0070006">
    <property type="term" value="F:metalloaminopeptidase activity"/>
    <property type="evidence" value="ECO:0007669"/>
    <property type="project" value="TreeGrafter"/>
</dbReference>
<dbReference type="Gene3D" id="2.60.40.1730">
    <property type="entry name" value="tricorn interacting facor f3 domain"/>
    <property type="match status" value="1"/>
</dbReference>
<dbReference type="Pfam" id="PF18962">
    <property type="entry name" value="Por_Secre_tail"/>
    <property type="match status" value="1"/>
</dbReference>
<dbReference type="SUPFAM" id="SSF55486">
    <property type="entry name" value="Metalloproteases ('zincins'), catalytic domain"/>
    <property type="match status" value="1"/>
</dbReference>
<dbReference type="GO" id="GO:0005737">
    <property type="term" value="C:cytoplasm"/>
    <property type="evidence" value="ECO:0007669"/>
    <property type="project" value="TreeGrafter"/>
</dbReference>
<comment type="similarity">
    <text evidence="2">Belongs to the peptidase M1 family.</text>
</comment>
<evidence type="ECO:0000256" key="2">
    <source>
        <dbReference type="ARBA" id="ARBA00010136"/>
    </source>
</evidence>
<comment type="caution">
    <text evidence="11">The sequence shown here is derived from an EMBL/GenBank/DDBJ whole genome shotgun (WGS) entry which is preliminary data.</text>
</comment>
<dbReference type="InterPro" id="IPR014782">
    <property type="entry name" value="Peptidase_M1_dom"/>
</dbReference>
<evidence type="ECO:0008006" key="12">
    <source>
        <dbReference type="Google" id="ProtNLM"/>
    </source>
</evidence>
<dbReference type="AlphaFoldDB" id="A0A644U6U6"/>
<dbReference type="InterPro" id="IPR042097">
    <property type="entry name" value="Aminopeptidase_N-like_N_sf"/>
</dbReference>
<dbReference type="GO" id="GO:0016020">
    <property type="term" value="C:membrane"/>
    <property type="evidence" value="ECO:0007669"/>
    <property type="project" value="TreeGrafter"/>
</dbReference>
<evidence type="ECO:0000259" key="10">
    <source>
        <dbReference type="Pfam" id="PF18962"/>
    </source>
</evidence>
<keyword evidence="8" id="KW-0482">Metalloprotease</keyword>
<dbReference type="EMBL" id="VSSQ01000082">
    <property type="protein sequence ID" value="MPL74664.1"/>
    <property type="molecule type" value="Genomic_DNA"/>
</dbReference>
<dbReference type="GO" id="GO:0008270">
    <property type="term" value="F:zinc ion binding"/>
    <property type="evidence" value="ECO:0007669"/>
    <property type="project" value="InterPro"/>
</dbReference>
<name>A0A644U6U6_9ZZZZ</name>
<reference evidence="11" key="1">
    <citation type="submission" date="2019-08" db="EMBL/GenBank/DDBJ databases">
        <authorList>
            <person name="Kucharzyk K."/>
            <person name="Murdoch R.W."/>
            <person name="Higgins S."/>
            <person name="Loffler F."/>
        </authorList>
    </citation>
    <scope>NUCLEOTIDE SEQUENCE</scope>
</reference>
<evidence type="ECO:0000256" key="5">
    <source>
        <dbReference type="ARBA" id="ARBA00022723"/>
    </source>
</evidence>
<evidence type="ECO:0000259" key="9">
    <source>
        <dbReference type="Pfam" id="PF01433"/>
    </source>
</evidence>
<accession>A0A644U6U6</accession>
<evidence type="ECO:0000256" key="6">
    <source>
        <dbReference type="ARBA" id="ARBA00022801"/>
    </source>
</evidence>
<comment type="cofactor">
    <cofactor evidence="1">
        <name>Zn(2+)</name>
        <dbReference type="ChEBI" id="CHEBI:29105"/>
    </cofactor>
</comment>
<keyword evidence="4" id="KW-0645">Protease</keyword>
<feature type="domain" description="Peptidase M1 membrane alanine aminopeptidase" evidence="9">
    <location>
        <begin position="324"/>
        <end position="469"/>
    </location>
</feature>
<dbReference type="PRINTS" id="PR00756">
    <property type="entry name" value="ALADIPTASE"/>
</dbReference>